<evidence type="ECO:0000256" key="4">
    <source>
        <dbReference type="ARBA" id="ARBA00022801"/>
    </source>
</evidence>
<sequence>MISPAEIAERLHEASGDDGPVRTPTSEQAAVITAPLEPALVVAGAGSGKTETMSMRVLWLLANGLVEPERVLGLTFTRKAASELRIRLVERIGQLVQAGLLDPAVATIEPTVSTYNAFASQLYREHALVLGRDPDADLLGDTAAWLLARDVALASDDLRLAALRSNDVVVDGLRRLASELGDNALEPGVLDGFARPFERIAGLDVGTGQVTIGRDRDKDVLAMRALEPLAALAATYDRRKRELGVIEFSDQVRFALQALQAAPRLVDEVRARHGVVLLDEYQDTSVSQVRLLTTLFRGDPVMAVGDPNQSIYGWRGASAGTLARFHADFGGTARFALSTSWRNAAGVLDVANRIASTLPAHGVERLEPRPGAARGEVALELFETQHDEAEALAAWLAERGAGSPPTTAAVLLRVRGRMWTFADALARRGIACHVVGTGGLLAEPEIVDMRSALAVLADPRAGGALLRLLAGAHWRVGPRDLAVLRDHARAIATRYVSERARAADRESTDDDAAASLVDALDDVLDADPGAAVWEGLSPAGRDRLRDAARTFRRLRAQRSLPLPELVRLVERQLRLDVEVLANPARAPRRSLDAFVAEVQQFALTDQAATLEALVAWLERAARDDTLDAPAPEPEPGVVQILTIHASKGLEWDLVAVPSLTEGTLPMQRQDARGWLSVGAVPFSLRGDAGELPAFDPSGVADLREYGVERKAYVQGLADQFHAEERRLAYVAVTRARASLWLSGAWWIGRNKRVAKPSRFLRDGADVLGVALAEAPEHDENPTMLELEQAVWPPDPLGRRRDVVERAAEAVVAADAAAATRFDEEIALLLAERDAPALAQAPSRISASTAKDWLADPQAQAVARVRPMPRRPFRATRLGTLFHQWVERRGTTGMADLVDDDRLAGGEPLGGDLVAVDVERLERLRQTFLASPYARMEHVATELEVHLPLGSTSVVCRIDAVLRDGEQLVLVDWKTGALPRSRADVAERGLQLALYRAAYALHAGVDPESVRAELYFVEHDEVVRPEHVLSLDELREAWDRARGTLEQAAAGPRGSGAG</sequence>
<reference evidence="18" key="1">
    <citation type="journal article" date="2019" name="Int. J. Syst. Evol. Microbiol.">
        <title>The Global Catalogue of Microorganisms (GCM) 10K type strain sequencing project: providing services to taxonomists for standard genome sequencing and annotation.</title>
        <authorList>
            <consortium name="The Broad Institute Genomics Platform"/>
            <consortium name="The Broad Institute Genome Sequencing Center for Infectious Disease"/>
            <person name="Wu L."/>
            <person name="Ma J."/>
        </authorList>
    </citation>
    <scope>NUCLEOTIDE SEQUENCE [LARGE SCALE GENOMIC DNA]</scope>
    <source>
        <strain evidence="18">JCM 16026</strain>
    </source>
</reference>
<dbReference type="Gene3D" id="3.90.320.10">
    <property type="match status" value="1"/>
</dbReference>
<evidence type="ECO:0000256" key="14">
    <source>
        <dbReference type="PROSITE-ProRule" id="PRU00560"/>
    </source>
</evidence>
<evidence type="ECO:0000256" key="1">
    <source>
        <dbReference type="ARBA" id="ARBA00022722"/>
    </source>
</evidence>
<feature type="domain" description="UvrD-like helicase C-terminal" evidence="16">
    <location>
        <begin position="345"/>
        <end position="648"/>
    </location>
</feature>
<keyword evidence="5 14" id="KW-0347">Helicase</keyword>
<evidence type="ECO:0000256" key="7">
    <source>
        <dbReference type="ARBA" id="ARBA00022840"/>
    </source>
</evidence>
<dbReference type="Pfam" id="PF12705">
    <property type="entry name" value="PDDEXK_1"/>
    <property type="match status" value="1"/>
</dbReference>
<dbReference type="Pfam" id="PF00580">
    <property type="entry name" value="UvrD-helicase"/>
    <property type="match status" value="1"/>
</dbReference>
<dbReference type="InterPro" id="IPR027417">
    <property type="entry name" value="P-loop_NTPase"/>
</dbReference>
<dbReference type="InterPro" id="IPR014017">
    <property type="entry name" value="DNA_helicase_UvrD-like_C"/>
</dbReference>
<evidence type="ECO:0000313" key="18">
    <source>
        <dbReference type="Proteomes" id="UP001501599"/>
    </source>
</evidence>
<evidence type="ECO:0000256" key="5">
    <source>
        <dbReference type="ARBA" id="ARBA00022806"/>
    </source>
</evidence>
<keyword evidence="9" id="KW-0234">DNA repair</keyword>
<evidence type="ECO:0000313" key="17">
    <source>
        <dbReference type="EMBL" id="GAA2172296.1"/>
    </source>
</evidence>
<accession>A0ABP5MCM1</accession>
<dbReference type="InterPro" id="IPR014016">
    <property type="entry name" value="UvrD-like_ATP-bd"/>
</dbReference>
<name>A0ABP5MCM1_9MICO</name>
<comment type="catalytic activity">
    <reaction evidence="13">
        <text>ATP + H2O = ADP + phosphate + H(+)</text>
        <dbReference type="Rhea" id="RHEA:13065"/>
        <dbReference type="ChEBI" id="CHEBI:15377"/>
        <dbReference type="ChEBI" id="CHEBI:15378"/>
        <dbReference type="ChEBI" id="CHEBI:30616"/>
        <dbReference type="ChEBI" id="CHEBI:43474"/>
        <dbReference type="ChEBI" id="CHEBI:456216"/>
        <dbReference type="EC" id="5.6.2.4"/>
    </reaction>
</comment>
<keyword evidence="7 14" id="KW-0067">ATP-binding</keyword>
<evidence type="ECO:0000256" key="10">
    <source>
        <dbReference type="ARBA" id="ARBA00023235"/>
    </source>
</evidence>
<feature type="domain" description="UvrD-like helicase ATP-binding" evidence="15">
    <location>
        <begin position="22"/>
        <end position="344"/>
    </location>
</feature>
<evidence type="ECO:0000256" key="2">
    <source>
        <dbReference type="ARBA" id="ARBA00022741"/>
    </source>
</evidence>
<evidence type="ECO:0000256" key="9">
    <source>
        <dbReference type="ARBA" id="ARBA00023204"/>
    </source>
</evidence>
<evidence type="ECO:0000256" key="6">
    <source>
        <dbReference type="ARBA" id="ARBA00022839"/>
    </source>
</evidence>
<dbReference type="PROSITE" id="PS51217">
    <property type="entry name" value="UVRD_HELICASE_CTER"/>
    <property type="match status" value="1"/>
</dbReference>
<keyword evidence="8" id="KW-0238">DNA-binding</keyword>
<keyword evidence="10" id="KW-0413">Isomerase</keyword>
<dbReference type="PROSITE" id="PS51198">
    <property type="entry name" value="UVRD_HELICASE_ATP_BIND"/>
    <property type="match status" value="1"/>
</dbReference>
<organism evidence="17 18">
    <name type="scientific">Agrococcus versicolor</name>
    <dbReference type="NCBI Taxonomy" id="501482"/>
    <lineage>
        <taxon>Bacteria</taxon>
        <taxon>Bacillati</taxon>
        <taxon>Actinomycetota</taxon>
        <taxon>Actinomycetes</taxon>
        <taxon>Micrococcales</taxon>
        <taxon>Microbacteriaceae</taxon>
        <taxon>Agrococcus</taxon>
    </lineage>
</organism>
<dbReference type="CDD" id="cd17932">
    <property type="entry name" value="DEXQc_UvrD"/>
    <property type="match status" value="1"/>
</dbReference>
<dbReference type="SUPFAM" id="SSF52540">
    <property type="entry name" value="P-loop containing nucleoside triphosphate hydrolases"/>
    <property type="match status" value="1"/>
</dbReference>
<dbReference type="InterPro" id="IPR000212">
    <property type="entry name" value="DNA_helicase_UvrD/REP"/>
</dbReference>
<keyword evidence="3" id="KW-0227">DNA damage</keyword>
<dbReference type="InterPro" id="IPR011604">
    <property type="entry name" value="PDDEXK-like_dom_sf"/>
</dbReference>
<dbReference type="EC" id="5.6.2.4" evidence="12"/>
<protein>
    <recommendedName>
        <fullName evidence="12">DNA 3'-5' helicase</fullName>
        <ecNumber evidence="12">5.6.2.4</ecNumber>
    </recommendedName>
</protein>
<comment type="caution">
    <text evidence="17">The sequence shown here is derived from an EMBL/GenBank/DDBJ whole genome shotgun (WGS) entry which is preliminary data.</text>
</comment>
<dbReference type="InterPro" id="IPR038726">
    <property type="entry name" value="PDDEXK_AddAB-type"/>
</dbReference>
<dbReference type="EMBL" id="BAAAQT010000005">
    <property type="protein sequence ID" value="GAA2172296.1"/>
    <property type="molecule type" value="Genomic_DNA"/>
</dbReference>
<evidence type="ECO:0000256" key="8">
    <source>
        <dbReference type="ARBA" id="ARBA00023125"/>
    </source>
</evidence>
<dbReference type="GO" id="GO:0004386">
    <property type="term" value="F:helicase activity"/>
    <property type="evidence" value="ECO:0007669"/>
    <property type="project" value="UniProtKB-KW"/>
</dbReference>
<evidence type="ECO:0000259" key="16">
    <source>
        <dbReference type="PROSITE" id="PS51217"/>
    </source>
</evidence>
<comment type="catalytic activity">
    <reaction evidence="11">
        <text>Couples ATP hydrolysis with the unwinding of duplex DNA by translocating in the 3'-5' direction.</text>
        <dbReference type="EC" id="5.6.2.4"/>
    </reaction>
</comment>
<dbReference type="Gene3D" id="3.40.50.300">
    <property type="entry name" value="P-loop containing nucleotide triphosphate hydrolases"/>
    <property type="match status" value="3"/>
</dbReference>
<feature type="binding site" evidence="14">
    <location>
        <begin position="43"/>
        <end position="50"/>
    </location>
    <ligand>
        <name>ATP</name>
        <dbReference type="ChEBI" id="CHEBI:30616"/>
    </ligand>
</feature>
<keyword evidence="4 14" id="KW-0378">Hydrolase</keyword>
<keyword evidence="2 14" id="KW-0547">Nucleotide-binding</keyword>
<keyword evidence="1" id="KW-0540">Nuclease</keyword>
<dbReference type="SUPFAM" id="SSF52980">
    <property type="entry name" value="Restriction endonuclease-like"/>
    <property type="match status" value="1"/>
</dbReference>
<evidence type="ECO:0000256" key="13">
    <source>
        <dbReference type="ARBA" id="ARBA00048988"/>
    </source>
</evidence>
<gene>
    <name evidence="17" type="ORF">GCM10009846_09670</name>
</gene>
<proteinExistence type="predicted"/>
<dbReference type="InterPro" id="IPR011335">
    <property type="entry name" value="Restrct_endonuc-II-like"/>
</dbReference>
<dbReference type="Proteomes" id="UP001501599">
    <property type="component" value="Unassembled WGS sequence"/>
</dbReference>
<keyword evidence="18" id="KW-1185">Reference proteome</keyword>
<evidence type="ECO:0000256" key="3">
    <source>
        <dbReference type="ARBA" id="ARBA00022763"/>
    </source>
</evidence>
<dbReference type="Gene3D" id="1.10.486.10">
    <property type="entry name" value="PCRA, domain 4"/>
    <property type="match status" value="1"/>
</dbReference>
<dbReference type="PANTHER" id="PTHR11070">
    <property type="entry name" value="UVRD / RECB / PCRA DNA HELICASE FAMILY MEMBER"/>
    <property type="match status" value="1"/>
</dbReference>
<evidence type="ECO:0000256" key="12">
    <source>
        <dbReference type="ARBA" id="ARBA00034808"/>
    </source>
</evidence>
<keyword evidence="6" id="KW-0269">Exonuclease</keyword>
<evidence type="ECO:0000256" key="11">
    <source>
        <dbReference type="ARBA" id="ARBA00034617"/>
    </source>
</evidence>
<evidence type="ECO:0000259" key="15">
    <source>
        <dbReference type="PROSITE" id="PS51198"/>
    </source>
</evidence>
<dbReference type="RefSeq" id="WP_344340998.1">
    <property type="nucleotide sequence ID" value="NZ_BAAAQT010000005.1"/>
</dbReference>
<dbReference type="Pfam" id="PF13361">
    <property type="entry name" value="UvrD_C"/>
    <property type="match status" value="1"/>
</dbReference>
<dbReference type="PANTHER" id="PTHR11070:SF55">
    <property type="entry name" value="DNA 3'-5' HELICASE"/>
    <property type="match status" value="1"/>
</dbReference>